<dbReference type="OrthoDB" id="8781591at2759"/>
<dbReference type="InterPro" id="IPR019522">
    <property type="entry name" value="PIK3R5/6"/>
</dbReference>
<reference evidence="2" key="3">
    <citation type="submission" date="2025-09" db="UniProtKB">
        <authorList>
            <consortium name="Ensembl"/>
        </authorList>
    </citation>
    <scope>IDENTIFICATION</scope>
</reference>
<evidence type="ECO:0000313" key="2">
    <source>
        <dbReference type="Ensembl" id="ENSGWIP00000014904.1"/>
    </source>
</evidence>
<gene>
    <name evidence="2" type="primary">pik3r6b</name>
</gene>
<protein>
    <submittedName>
        <fullName evidence="2">Phosphoinositide 3-kinase regulatory subunit 6-like</fullName>
    </submittedName>
</protein>
<dbReference type="GO" id="GO:0046935">
    <property type="term" value="F:1-phosphatidylinositol-3-kinase regulator activity"/>
    <property type="evidence" value="ECO:0007669"/>
    <property type="project" value="InterPro"/>
</dbReference>
<dbReference type="Pfam" id="PF10486">
    <property type="entry name" value="PI3K_1B_p101"/>
    <property type="match status" value="2"/>
</dbReference>
<dbReference type="RefSeq" id="XP_028311991.1">
    <property type="nucleotide sequence ID" value="XM_028456190.1"/>
</dbReference>
<dbReference type="GO" id="GO:0005944">
    <property type="term" value="C:phosphatidylinositol 3-kinase complex, class IB"/>
    <property type="evidence" value="ECO:0007669"/>
    <property type="project" value="InterPro"/>
</dbReference>
<proteinExistence type="predicted"/>
<dbReference type="CTD" id="101886666"/>
<sequence length="690" mass="77418">MDNPTDDMTLQEINTLFGDLDSDGFQKGILTWILQKKLDVDPSSSIPLIRALIHQLRNKMMEANKIHEVKSYMSIIPMLHTLHYAVIQSGVVIPISLYQEVIKCLKELLKLPLPHSAVASNTLRSIEMEMKTPGVLYWKKVLAEQNLKSETFTQQEKVFVFADPAVFSDSMKAEIEACLKMSGFRKNVNNVQKRMIMHVLQAGMESIDRMELASALEALDEAAVKTFFNELNLAVTQSSKGGASTNEEYLNTLQRIYRDIMAASKEGPSSEGDDGFLSSTTLPFPDFNFLLWNENDELCELWNQLSKFTFGTQCSEDDETNDKRDSGIEADLKESSPNKTQDKLKRRGALKPQRSKDKLTLVNEKMEKTMGSTRSSDMSRTAKVVFMGDDRVLGRLTNAYHSIQKKESKHNLLTKKLNLQLYYIPVTDDSSVYSHGDTLPNGDKMSLASHLGQIDPWYQRNILSLVDPISNPADVPSVSDEPSQLNLYVLDTLCYYLRCGTQPANLPLYTVKMISDVEVEEVFVSHLHANIPGSVENAPKKKFMSRRGSNQTPPEAVVLVSCKKLTISQRRDQAITSLRTSGLTITSKPSASTSAQDSLAICFDCLKPEYKGFQAKSIKVEATAHWRFSVCLDRDSRRTNHNVKSIEVAPCLDPGSDIRPLHSFSRELPLSKYLDNVLSLPINTFTGLSM</sequence>
<organism evidence="2 3">
    <name type="scientific">Gouania willdenowi</name>
    <name type="common">Blunt-snouted clingfish</name>
    <name type="synonym">Lepadogaster willdenowi</name>
    <dbReference type="NCBI Taxonomy" id="441366"/>
    <lineage>
        <taxon>Eukaryota</taxon>
        <taxon>Metazoa</taxon>
        <taxon>Chordata</taxon>
        <taxon>Craniata</taxon>
        <taxon>Vertebrata</taxon>
        <taxon>Euteleostomi</taxon>
        <taxon>Actinopterygii</taxon>
        <taxon>Neopterygii</taxon>
        <taxon>Teleostei</taxon>
        <taxon>Neoteleostei</taxon>
        <taxon>Acanthomorphata</taxon>
        <taxon>Ovalentaria</taxon>
        <taxon>Blenniimorphae</taxon>
        <taxon>Blenniiformes</taxon>
        <taxon>Gobiesocoidei</taxon>
        <taxon>Gobiesocidae</taxon>
        <taxon>Gobiesocinae</taxon>
        <taxon>Gouania</taxon>
    </lineage>
</organism>
<dbReference type="Proteomes" id="UP000694680">
    <property type="component" value="Chromosome 8"/>
</dbReference>
<dbReference type="PANTHER" id="PTHR15593">
    <property type="entry name" value="PHOSPHATIDYLINOSITOL 3-KINASE REGULATORY SUBUNIT"/>
    <property type="match status" value="1"/>
</dbReference>
<reference evidence="2" key="1">
    <citation type="submission" date="2020-06" db="EMBL/GenBank/DDBJ databases">
        <authorList>
            <consortium name="Wellcome Sanger Institute Data Sharing"/>
        </authorList>
    </citation>
    <scope>NUCLEOTIDE SEQUENCE [LARGE SCALE GENOMIC DNA]</scope>
</reference>
<accession>A0A8C5E158</accession>
<feature type="region of interest" description="Disordered" evidence="1">
    <location>
        <begin position="313"/>
        <end position="358"/>
    </location>
</feature>
<dbReference type="AlphaFoldDB" id="A0A8C5E158"/>
<evidence type="ECO:0000256" key="1">
    <source>
        <dbReference type="SAM" id="MobiDB-lite"/>
    </source>
</evidence>
<reference evidence="2" key="2">
    <citation type="submission" date="2025-08" db="UniProtKB">
        <authorList>
            <consortium name="Ensembl"/>
        </authorList>
    </citation>
    <scope>IDENTIFICATION</scope>
</reference>
<keyword evidence="3" id="KW-1185">Reference proteome</keyword>
<dbReference type="GO" id="GO:0007186">
    <property type="term" value="P:G protein-coupled receptor signaling pathway"/>
    <property type="evidence" value="ECO:0007669"/>
    <property type="project" value="TreeGrafter"/>
</dbReference>
<name>A0A8C5E158_GOUWI</name>
<feature type="compositionally biased region" description="Basic and acidic residues" evidence="1">
    <location>
        <begin position="321"/>
        <end position="343"/>
    </location>
</feature>
<dbReference type="PANTHER" id="PTHR15593:SF1">
    <property type="entry name" value="PHOSPHOINOSITIDE 3-KINASE REGULATORY SUBUNIT 6"/>
    <property type="match status" value="1"/>
</dbReference>
<dbReference type="GeneID" id="114468992"/>
<evidence type="ECO:0000313" key="3">
    <source>
        <dbReference type="Proteomes" id="UP000694680"/>
    </source>
</evidence>
<dbReference type="Ensembl" id="ENSGWIT00000016456.1">
    <property type="protein sequence ID" value="ENSGWIP00000014904.1"/>
    <property type="gene ID" value="ENSGWIG00000008367.1"/>
</dbReference>